<dbReference type="AlphaFoldDB" id="A0A1H0BT89"/>
<dbReference type="PANTHER" id="PTHR24220:SF86">
    <property type="entry name" value="ABC TRANSPORTER ABCH.1"/>
    <property type="match status" value="1"/>
</dbReference>
<dbReference type="InterPro" id="IPR017871">
    <property type="entry name" value="ABC_transporter-like_CS"/>
</dbReference>
<reference evidence="5 6" key="1">
    <citation type="submission" date="2016-10" db="EMBL/GenBank/DDBJ databases">
        <authorList>
            <person name="de Groot N.N."/>
        </authorList>
    </citation>
    <scope>NUCLEOTIDE SEQUENCE [LARGE SCALE GENOMIC DNA]</scope>
    <source>
        <strain evidence="5 6">DSM 44149</strain>
    </source>
</reference>
<keyword evidence="1" id="KW-0813">Transport</keyword>
<dbReference type="EMBL" id="LT629701">
    <property type="protein sequence ID" value="SDN48838.1"/>
    <property type="molecule type" value="Genomic_DNA"/>
</dbReference>
<dbReference type="Gene3D" id="3.40.50.300">
    <property type="entry name" value="P-loop containing nucleotide triphosphate hydrolases"/>
    <property type="match status" value="1"/>
</dbReference>
<dbReference type="eggNOG" id="COG1136">
    <property type="taxonomic scope" value="Bacteria"/>
</dbReference>
<keyword evidence="2" id="KW-0547">Nucleotide-binding</keyword>
<dbReference type="InterPro" id="IPR027417">
    <property type="entry name" value="P-loop_NTPase"/>
</dbReference>
<dbReference type="InterPro" id="IPR017911">
    <property type="entry name" value="MacB-like_ATP-bd"/>
</dbReference>
<dbReference type="InterPro" id="IPR015854">
    <property type="entry name" value="ABC_transpr_LolD-like"/>
</dbReference>
<dbReference type="GO" id="GO:0005886">
    <property type="term" value="C:plasma membrane"/>
    <property type="evidence" value="ECO:0007669"/>
    <property type="project" value="TreeGrafter"/>
</dbReference>
<dbReference type="Pfam" id="PF00005">
    <property type="entry name" value="ABC_tran"/>
    <property type="match status" value="1"/>
</dbReference>
<dbReference type="GO" id="GO:0022857">
    <property type="term" value="F:transmembrane transporter activity"/>
    <property type="evidence" value="ECO:0007669"/>
    <property type="project" value="UniProtKB-ARBA"/>
</dbReference>
<dbReference type="OrthoDB" id="9802264at2"/>
<dbReference type="Proteomes" id="UP000183376">
    <property type="component" value="Chromosome I"/>
</dbReference>
<dbReference type="GO" id="GO:0016887">
    <property type="term" value="F:ATP hydrolysis activity"/>
    <property type="evidence" value="ECO:0007669"/>
    <property type="project" value="InterPro"/>
</dbReference>
<dbReference type="InterPro" id="IPR003593">
    <property type="entry name" value="AAA+_ATPase"/>
</dbReference>
<evidence type="ECO:0000313" key="6">
    <source>
        <dbReference type="Proteomes" id="UP000183376"/>
    </source>
</evidence>
<dbReference type="FunFam" id="3.40.50.300:FF:000032">
    <property type="entry name" value="Export ABC transporter ATP-binding protein"/>
    <property type="match status" value="1"/>
</dbReference>
<accession>A0A1H0BT89</accession>
<evidence type="ECO:0000259" key="4">
    <source>
        <dbReference type="PROSITE" id="PS50893"/>
    </source>
</evidence>
<keyword evidence="3 5" id="KW-0067">ATP-binding</keyword>
<name>A0A1H0BT89_ALLAB</name>
<dbReference type="PROSITE" id="PS50893">
    <property type="entry name" value="ABC_TRANSPORTER_2"/>
    <property type="match status" value="1"/>
</dbReference>
<evidence type="ECO:0000256" key="1">
    <source>
        <dbReference type="ARBA" id="ARBA00022448"/>
    </source>
</evidence>
<dbReference type="InterPro" id="IPR003439">
    <property type="entry name" value="ABC_transporter-like_ATP-bd"/>
</dbReference>
<dbReference type="CDD" id="cd03255">
    <property type="entry name" value="ABC_MJ0796_LolCDE_FtsE"/>
    <property type="match status" value="1"/>
</dbReference>
<dbReference type="STRING" id="211114.SAMN04489726_6829"/>
<protein>
    <submittedName>
        <fullName evidence="5">Putative ABC transport system ATP-binding protein</fullName>
    </submittedName>
</protein>
<dbReference type="PANTHER" id="PTHR24220">
    <property type="entry name" value="IMPORT ATP-BINDING PROTEIN"/>
    <property type="match status" value="1"/>
</dbReference>
<feature type="domain" description="ABC transporter" evidence="4">
    <location>
        <begin position="10"/>
        <end position="233"/>
    </location>
</feature>
<proteinExistence type="predicted"/>
<organism evidence="5 6">
    <name type="scientific">Allokutzneria albata</name>
    <name type="common">Kibdelosporangium albatum</name>
    <dbReference type="NCBI Taxonomy" id="211114"/>
    <lineage>
        <taxon>Bacteria</taxon>
        <taxon>Bacillati</taxon>
        <taxon>Actinomycetota</taxon>
        <taxon>Actinomycetes</taxon>
        <taxon>Pseudonocardiales</taxon>
        <taxon>Pseudonocardiaceae</taxon>
        <taxon>Allokutzneria</taxon>
    </lineage>
</organism>
<dbReference type="SUPFAM" id="SSF52540">
    <property type="entry name" value="P-loop containing nucleoside triphosphate hydrolases"/>
    <property type="match status" value="1"/>
</dbReference>
<dbReference type="PROSITE" id="PS00211">
    <property type="entry name" value="ABC_TRANSPORTER_1"/>
    <property type="match status" value="1"/>
</dbReference>
<sequence length="233" mass="25264">MTNPTLAPVIEMERVSRTYPGDVRALREASLRIVEGELLAVVGPSGSGKSTMLQLMGTLDRPSEGAVRLLGHDVAGLSDRHLSAVRANWIGFVFQQFFLTSHLTAAQNVETGLLYHGVGRTERRRRSLEALERVGLGHRVEHRPAELSGGEKQRVAIARALVARPAILLADEPTGALDSRSGAGVLALLHELNADGTTIAVITHDQEIARSLPRRVELLDGMIQHDTSRREAA</sequence>
<dbReference type="GO" id="GO:0005524">
    <property type="term" value="F:ATP binding"/>
    <property type="evidence" value="ECO:0007669"/>
    <property type="project" value="UniProtKB-KW"/>
</dbReference>
<evidence type="ECO:0000256" key="3">
    <source>
        <dbReference type="ARBA" id="ARBA00022840"/>
    </source>
</evidence>
<evidence type="ECO:0000313" key="5">
    <source>
        <dbReference type="EMBL" id="SDN48838.1"/>
    </source>
</evidence>
<gene>
    <name evidence="5" type="ORF">SAMN04489726_6829</name>
</gene>
<dbReference type="SMART" id="SM00382">
    <property type="entry name" value="AAA"/>
    <property type="match status" value="1"/>
</dbReference>
<evidence type="ECO:0000256" key="2">
    <source>
        <dbReference type="ARBA" id="ARBA00022741"/>
    </source>
</evidence>
<dbReference type="GO" id="GO:0098796">
    <property type="term" value="C:membrane protein complex"/>
    <property type="evidence" value="ECO:0007669"/>
    <property type="project" value="UniProtKB-ARBA"/>
</dbReference>
<keyword evidence="6" id="KW-1185">Reference proteome</keyword>
<dbReference type="RefSeq" id="WP_043810060.1">
    <property type="nucleotide sequence ID" value="NZ_JOEF01000001.1"/>
</dbReference>